<protein>
    <submittedName>
        <fullName evidence="13">Uncharacterized protein</fullName>
    </submittedName>
</protein>
<dbReference type="Proteomes" id="UP000594261">
    <property type="component" value="Chromosome 8"/>
</dbReference>
<evidence type="ECO:0000256" key="2">
    <source>
        <dbReference type="ARBA" id="ARBA00001946"/>
    </source>
</evidence>
<feature type="domain" description="DRBM" evidence="11">
    <location>
        <begin position="195"/>
        <end position="258"/>
    </location>
</feature>
<dbReference type="InterPro" id="IPR000999">
    <property type="entry name" value="RNase_III_dom"/>
</dbReference>
<evidence type="ECO:0000256" key="8">
    <source>
        <dbReference type="ARBA" id="ARBA00022884"/>
    </source>
</evidence>
<evidence type="ECO:0000259" key="11">
    <source>
        <dbReference type="PROSITE" id="PS50137"/>
    </source>
</evidence>
<keyword evidence="6" id="KW-0378">Hydrolase</keyword>
<keyword evidence="14" id="KW-1185">Reference proteome</keyword>
<dbReference type="OMA" id="NEICFHR"/>
<keyword evidence="4" id="KW-0479">Metal-binding</keyword>
<dbReference type="EnsemblPlants" id="QL08p047933:mrna">
    <property type="protein sequence ID" value="QL08p047933:mrna"/>
    <property type="gene ID" value="QL08p047933"/>
</dbReference>
<dbReference type="InterPro" id="IPR014720">
    <property type="entry name" value="dsRBD_dom"/>
</dbReference>
<gene>
    <name evidence="13" type="primary">LOC115956083</name>
</gene>
<dbReference type="GO" id="GO:0030422">
    <property type="term" value="P:siRNA processing"/>
    <property type="evidence" value="ECO:0007669"/>
    <property type="project" value="TreeGrafter"/>
</dbReference>
<feature type="domain" description="RNase III" evidence="12">
    <location>
        <begin position="20"/>
        <end position="169"/>
    </location>
</feature>
<dbReference type="CDD" id="cd19869">
    <property type="entry name" value="DSRM_DCL_plant"/>
    <property type="match status" value="1"/>
</dbReference>
<dbReference type="AlphaFoldDB" id="A0A7N2MDC8"/>
<dbReference type="PANTHER" id="PTHR14950">
    <property type="entry name" value="DICER-RELATED"/>
    <property type="match status" value="1"/>
</dbReference>
<evidence type="ECO:0000256" key="5">
    <source>
        <dbReference type="ARBA" id="ARBA00022759"/>
    </source>
</evidence>
<dbReference type="RefSeq" id="XP_030930401.1">
    <property type="nucleotide sequence ID" value="XM_031074541.1"/>
</dbReference>
<dbReference type="GO" id="GO:0004525">
    <property type="term" value="F:ribonuclease III activity"/>
    <property type="evidence" value="ECO:0007669"/>
    <property type="project" value="InterPro"/>
</dbReference>
<evidence type="ECO:0000313" key="13">
    <source>
        <dbReference type="EnsemblPlants" id="QL08p047933:mrna"/>
    </source>
</evidence>
<accession>A0A7N2MDC8</accession>
<dbReference type="Gene3D" id="1.10.1520.10">
    <property type="entry name" value="Ribonuclease III domain"/>
    <property type="match status" value="1"/>
</dbReference>
<dbReference type="GeneID" id="115956083"/>
<dbReference type="KEGG" id="qlo:115956083"/>
<evidence type="ECO:0000256" key="6">
    <source>
        <dbReference type="ARBA" id="ARBA00022801"/>
    </source>
</evidence>
<evidence type="ECO:0000313" key="14">
    <source>
        <dbReference type="Proteomes" id="UP000594261"/>
    </source>
</evidence>
<dbReference type="GO" id="GO:0003723">
    <property type="term" value="F:RNA binding"/>
    <property type="evidence" value="ECO:0007669"/>
    <property type="project" value="UniProtKB-UniRule"/>
</dbReference>
<dbReference type="GO" id="GO:0005737">
    <property type="term" value="C:cytoplasm"/>
    <property type="evidence" value="ECO:0007669"/>
    <property type="project" value="TreeGrafter"/>
</dbReference>
<proteinExistence type="predicted"/>
<evidence type="ECO:0000256" key="10">
    <source>
        <dbReference type="SAM" id="MobiDB-lite"/>
    </source>
</evidence>
<dbReference type="Gene3D" id="3.30.160.20">
    <property type="match status" value="2"/>
</dbReference>
<evidence type="ECO:0000256" key="3">
    <source>
        <dbReference type="ARBA" id="ARBA00022722"/>
    </source>
</evidence>
<keyword evidence="7" id="KW-0460">Magnesium</keyword>
<dbReference type="InParanoid" id="A0A7N2MDC8"/>
<evidence type="ECO:0000256" key="4">
    <source>
        <dbReference type="ARBA" id="ARBA00022723"/>
    </source>
</evidence>
<dbReference type="PROSITE" id="PS50142">
    <property type="entry name" value="RNASE_3_2"/>
    <property type="match status" value="1"/>
</dbReference>
<evidence type="ECO:0000259" key="12">
    <source>
        <dbReference type="PROSITE" id="PS50142"/>
    </source>
</evidence>
<dbReference type="Pfam" id="PF14709">
    <property type="entry name" value="DND1_DSRM"/>
    <property type="match status" value="1"/>
</dbReference>
<keyword evidence="8 9" id="KW-0694">RNA-binding</keyword>
<dbReference type="GO" id="GO:0046872">
    <property type="term" value="F:metal ion binding"/>
    <property type="evidence" value="ECO:0007669"/>
    <property type="project" value="UniProtKB-KW"/>
</dbReference>
<feature type="region of interest" description="Disordered" evidence="10">
    <location>
        <begin position="259"/>
        <end position="280"/>
    </location>
</feature>
<dbReference type="Pfam" id="PF00636">
    <property type="entry name" value="Ribonuclease_3"/>
    <property type="match status" value="1"/>
</dbReference>
<organism evidence="13 14">
    <name type="scientific">Quercus lobata</name>
    <name type="common">Valley oak</name>
    <dbReference type="NCBI Taxonomy" id="97700"/>
    <lineage>
        <taxon>Eukaryota</taxon>
        <taxon>Viridiplantae</taxon>
        <taxon>Streptophyta</taxon>
        <taxon>Embryophyta</taxon>
        <taxon>Tracheophyta</taxon>
        <taxon>Spermatophyta</taxon>
        <taxon>Magnoliopsida</taxon>
        <taxon>eudicotyledons</taxon>
        <taxon>Gunneridae</taxon>
        <taxon>Pentapetalae</taxon>
        <taxon>rosids</taxon>
        <taxon>fabids</taxon>
        <taxon>Fagales</taxon>
        <taxon>Fagaceae</taxon>
        <taxon>Quercus</taxon>
    </lineage>
</organism>
<name>A0A7N2MDC8_QUELO</name>
<dbReference type="SUPFAM" id="SSF69065">
    <property type="entry name" value="RNase III domain-like"/>
    <property type="match status" value="1"/>
</dbReference>
<keyword evidence="5" id="KW-0255">Endonuclease</keyword>
<comment type="cofactor">
    <cofactor evidence="1">
        <name>Mn(2+)</name>
        <dbReference type="ChEBI" id="CHEBI:29035"/>
    </cofactor>
</comment>
<dbReference type="SMART" id="SM00358">
    <property type="entry name" value="DSRM"/>
    <property type="match status" value="2"/>
</dbReference>
<dbReference type="Pfam" id="PF00035">
    <property type="entry name" value="dsrm"/>
    <property type="match status" value="1"/>
</dbReference>
<dbReference type="Gramene" id="QL08p047933:mrna">
    <property type="protein sequence ID" value="QL08p047933:mrna"/>
    <property type="gene ID" value="QL08p047933"/>
</dbReference>
<feature type="domain" description="DRBM" evidence="11">
    <location>
        <begin position="282"/>
        <end position="357"/>
    </location>
</feature>
<dbReference type="PROSITE" id="PS50137">
    <property type="entry name" value="DS_RBD"/>
    <property type="match status" value="2"/>
</dbReference>
<dbReference type="FunFam" id="3.30.160.20:FF:000032">
    <property type="entry name" value="endoribonuclease Dicer homolog 1"/>
    <property type="match status" value="1"/>
</dbReference>
<comment type="cofactor">
    <cofactor evidence="2">
        <name>Mg(2+)</name>
        <dbReference type="ChEBI" id="CHEBI:18420"/>
    </cofactor>
</comment>
<dbReference type="CDD" id="cd00593">
    <property type="entry name" value="RIBOc"/>
    <property type="match status" value="1"/>
</dbReference>
<dbReference type="SMART" id="SM00535">
    <property type="entry name" value="RIBOc"/>
    <property type="match status" value="1"/>
</dbReference>
<dbReference type="SUPFAM" id="SSF54768">
    <property type="entry name" value="dsRNA-binding domain-like"/>
    <property type="match status" value="2"/>
</dbReference>
<dbReference type="EMBL" id="LRBV02000008">
    <property type="status" value="NOT_ANNOTATED_CDS"/>
    <property type="molecule type" value="Genomic_DNA"/>
</dbReference>
<keyword evidence="3" id="KW-0540">Nuclease</keyword>
<evidence type="ECO:0000256" key="7">
    <source>
        <dbReference type="ARBA" id="ARBA00022842"/>
    </source>
</evidence>
<dbReference type="GO" id="GO:0005634">
    <property type="term" value="C:nucleus"/>
    <property type="evidence" value="ECO:0007669"/>
    <property type="project" value="TreeGrafter"/>
</dbReference>
<dbReference type="InterPro" id="IPR036389">
    <property type="entry name" value="RNase_III_sf"/>
</dbReference>
<dbReference type="PANTHER" id="PTHR14950:SF37">
    <property type="entry name" value="ENDORIBONUCLEASE DICER"/>
    <property type="match status" value="1"/>
</dbReference>
<reference evidence="13" key="2">
    <citation type="submission" date="2021-01" db="UniProtKB">
        <authorList>
            <consortium name="EnsemblPlants"/>
        </authorList>
    </citation>
    <scope>IDENTIFICATION</scope>
</reference>
<evidence type="ECO:0000256" key="9">
    <source>
        <dbReference type="PROSITE-ProRule" id="PRU00266"/>
    </source>
</evidence>
<dbReference type="FunFam" id="1.10.1520.10:FF:000004">
    <property type="entry name" value="Endoribonuclease dicer-like 1"/>
    <property type="match status" value="1"/>
</dbReference>
<sequence>MECSTSNVNVPEDILRSINFDALEGALNMKFNNRGLLVEAITHGSQLSSSGVPCYKRLELIGDAILADLITRHLFFHYKHLPTGRLTDLRAASVNNEYFARVAVKNNLHVHLRHASTALGKQIRDFVEEFQNELLKPGFNFFGLSDCKAPKVLGDIVESIAGAIFLDSGQEISVVWKVFQPLLHPMVTPDTLPMHPVRELQERCRQQAERLEYKASRSGNMATVEVFFDGVQIGIAQNPQKKMAQKLAARNALAAFKEKEMAEAKEDDDENGKKKKNGSQTLTRQMLNEICFHRNWPMPFYRCVNEGGPAHAKQFTFAVRVNTTDRGWTDECVGDPMPSVKKAKDSAAILLLELINRLYS</sequence>
<dbReference type="OrthoDB" id="1548308at2759"/>
<reference evidence="13 14" key="1">
    <citation type="journal article" date="2016" name="G3 (Bethesda)">
        <title>First Draft Assembly and Annotation of the Genome of a California Endemic Oak Quercus lobata Nee (Fagaceae).</title>
        <authorList>
            <person name="Sork V.L."/>
            <person name="Fitz-Gibbon S.T."/>
            <person name="Puiu D."/>
            <person name="Crepeau M."/>
            <person name="Gugger P.F."/>
            <person name="Sherman R."/>
            <person name="Stevens K."/>
            <person name="Langley C.H."/>
            <person name="Pellegrini M."/>
            <person name="Salzberg S.L."/>
        </authorList>
    </citation>
    <scope>NUCLEOTIDE SEQUENCE [LARGE SCALE GENOMIC DNA]</scope>
    <source>
        <strain evidence="13 14">cv. SW786</strain>
    </source>
</reference>
<evidence type="ECO:0000256" key="1">
    <source>
        <dbReference type="ARBA" id="ARBA00001936"/>
    </source>
</evidence>